<accession>A0ABS7F1R6</accession>
<dbReference type="EMBL" id="JAHZUY010000015">
    <property type="protein sequence ID" value="MBW8269434.1"/>
    <property type="molecule type" value="Genomic_DNA"/>
</dbReference>
<dbReference type="RefSeq" id="WP_220117194.1">
    <property type="nucleotide sequence ID" value="NZ_JAHZUY010000015.1"/>
</dbReference>
<keyword evidence="2" id="KW-1185">Reference proteome</keyword>
<comment type="caution">
    <text evidence="1">The sequence shown here is derived from an EMBL/GenBank/DDBJ whole genome shotgun (WGS) entry which is preliminary data.</text>
</comment>
<sequence length="63" mass="7095">MPLARWHDATPAQRLRAAAASVLAAAERSPGLRDRLARWVRRATYRPERHYMRGGRGTAAQRG</sequence>
<evidence type="ECO:0000313" key="2">
    <source>
        <dbReference type="Proteomes" id="UP001519924"/>
    </source>
</evidence>
<protein>
    <submittedName>
        <fullName evidence="1">Uncharacterized protein</fullName>
    </submittedName>
</protein>
<dbReference type="Proteomes" id="UP001519924">
    <property type="component" value="Unassembled WGS sequence"/>
</dbReference>
<proteinExistence type="predicted"/>
<gene>
    <name evidence="1" type="ORF">K1J50_08025</name>
</gene>
<name>A0ABS7F1R6_9PROT</name>
<reference evidence="1 2" key="1">
    <citation type="submission" date="2021-08" db="EMBL/GenBank/DDBJ databases">
        <title>Caldovatus sediminis gen. nov., sp. nov., a moderately thermophilic bacterium isolated from a hot spring.</title>
        <authorList>
            <person name="Hu C.-J."/>
            <person name="Li W.-J."/>
            <person name="Xian W.-D."/>
        </authorList>
    </citation>
    <scope>NUCLEOTIDE SEQUENCE [LARGE SCALE GENOMIC DNA]</scope>
    <source>
        <strain evidence="1 2">SYSU G05006</strain>
    </source>
</reference>
<organism evidence="1 2">
    <name type="scientific">Caldovatus aquaticus</name>
    <dbReference type="NCBI Taxonomy" id="2865671"/>
    <lineage>
        <taxon>Bacteria</taxon>
        <taxon>Pseudomonadati</taxon>
        <taxon>Pseudomonadota</taxon>
        <taxon>Alphaproteobacteria</taxon>
        <taxon>Acetobacterales</taxon>
        <taxon>Roseomonadaceae</taxon>
        <taxon>Caldovatus</taxon>
    </lineage>
</organism>
<evidence type="ECO:0000313" key="1">
    <source>
        <dbReference type="EMBL" id="MBW8269434.1"/>
    </source>
</evidence>